<dbReference type="EMBL" id="BK032746">
    <property type="protein sequence ID" value="DAF58130.1"/>
    <property type="molecule type" value="Genomic_DNA"/>
</dbReference>
<reference evidence="1" key="1">
    <citation type="journal article" date="2021" name="Proc. Natl. Acad. Sci. U.S.A.">
        <title>A Catalog of Tens of Thousands of Viruses from Human Metagenomes Reveals Hidden Associations with Chronic Diseases.</title>
        <authorList>
            <person name="Tisza M.J."/>
            <person name="Buck C.B."/>
        </authorList>
    </citation>
    <scope>NUCLEOTIDE SEQUENCE</scope>
    <source>
        <strain evidence="1">CtyaR3</strain>
    </source>
</reference>
<organism evidence="1">
    <name type="scientific">Caudovirales sp. ctyaR3</name>
    <dbReference type="NCBI Taxonomy" id="2827640"/>
    <lineage>
        <taxon>Viruses</taxon>
        <taxon>Duplodnaviria</taxon>
        <taxon>Heunggongvirae</taxon>
        <taxon>Uroviricota</taxon>
        <taxon>Caudoviricetes</taxon>
    </lineage>
</organism>
<accession>A0A8S5T5T2</accession>
<proteinExistence type="predicted"/>
<evidence type="ECO:0000313" key="1">
    <source>
        <dbReference type="EMBL" id="DAF58130.1"/>
    </source>
</evidence>
<name>A0A8S5T5T2_9CAUD</name>
<sequence>MSAIGILLSYFGLEKRELPGFGFVKRLVFRGFRLIFDRFLQICGLNIGFFNFCRFAFRFKQQVHLRYLAAHIPHIGREKRHIPDAALWSCGQQSAAVVGRCRVHECVADDYISSAAHEAALDVAHQPNDEVNVLGYDKDFVVVADIPSFADVQKGKQRGPSTTGRVRYRDESLHVRVQLRVERNLGHAAAHIVGSEELPGVVVAQLAHHVQRTEEVLVRILLHAHDYLSQHFNHAIPLLGGVFGNDGLIHLSALWGIYLVRAVRDLDGRQGDEVLPNLPAAMLPSQAIEDFEEVLLVVIPDAAGHCCLCHRLLLLAVSSGDGVVAVGELNHTSGFHIIQQRNGLFCGHAHLFLQHGLRDAVVLSGNLGGLCQFVRGRLVLLVILNFFQRFGLPGEIRRIRLIFPGRILLPTGFRNIRHFVAESCQLSTLDQIPEEELEPEVVRILEDVLDFVEQGVGDGERLAHAVGQVPILDGEQDGCTRRDVVVLGCLLQHRHLFTNAAQRTDNQLDGVCVLDEHITQVVGLADALEFFTVDCETCGFRQRIIHDEAPFK</sequence>
<protein>
    <submittedName>
        <fullName evidence="1">Uncharacterized protein</fullName>
    </submittedName>
</protein>